<protein>
    <recommendedName>
        <fullName evidence="3">DUF1996 domain-containing protein</fullName>
    </recommendedName>
</protein>
<organism evidence="4 5">
    <name type="scientific">Parathielavia appendiculata</name>
    <dbReference type="NCBI Taxonomy" id="2587402"/>
    <lineage>
        <taxon>Eukaryota</taxon>
        <taxon>Fungi</taxon>
        <taxon>Dikarya</taxon>
        <taxon>Ascomycota</taxon>
        <taxon>Pezizomycotina</taxon>
        <taxon>Sordariomycetes</taxon>
        <taxon>Sordariomycetidae</taxon>
        <taxon>Sordariales</taxon>
        <taxon>Chaetomiaceae</taxon>
        <taxon>Parathielavia</taxon>
    </lineage>
</organism>
<dbReference type="Proteomes" id="UP001302602">
    <property type="component" value="Unassembled WGS sequence"/>
</dbReference>
<dbReference type="EMBL" id="MU853224">
    <property type="protein sequence ID" value="KAK4127764.1"/>
    <property type="molecule type" value="Genomic_DNA"/>
</dbReference>
<dbReference type="PANTHER" id="PTHR43662:SF7">
    <property type="entry name" value="DUF1996 DOMAIN-CONTAINING PROTEIN"/>
    <property type="match status" value="1"/>
</dbReference>
<feature type="compositionally biased region" description="Low complexity" evidence="1">
    <location>
        <begin position="402"/>
        <end position="422"/>
    </location>
</feature>
<feature type="signal peptide" evidence="2">
    <location>
        <begin position="1"/>
        <end position="18"/>
    </location>
</feature>
<dbReference type="RefSeq" id="XP_062651535.1">
    <property type="nucleotide sequence ID" value="XM_062794458.1"/>
</dbReference>
<dbReference type="InterPro" id="IPR018535">
    <property type="entry name" value="DUF1996"/>
</dbReference>
<dbReference type="GeneID" id="87831227"/>
<evidence type="ECO:0000313" key="5">
    <source>
        <dbReference type="Proteomes" id="UP001302602"/>
    </source>
</evidence>
<reference evidence="4" key="1">
    <citation type="journal article" date="2023" name="Mol. Phylogenet. Evol.">
        <title>Genome-scale phylogeny and comparative genomics of the fungal order Sordariales.</title>
        <authorList>
            <person name="Hensen N."/>
            <person name="Bonometti L."/>
            <person name="Westerberg I."/>
            <person name="Brannstrom I.O."/>
            <person name="Guillou S."/>
            <person name="Cros-Aarteil S."/>
            <person name="Calhoun S."/>
            <person name="Haridas S."/>
            <person name="Kuo A."/>
            <person name="Mondo S."/>
            <person name="Pangilinan J."/>
            <person name="Riley R."/>
            <person name="LaButti K."/>
            <person name="Andreopoulos B."/>
            <person name="Lipzen A."/>
            <person name="Chen C."/>
            <person name="Yan M."/>
            <person name="Daum C."/>
            <person name="Ng V."/>
            <person name="Clum A."/>
            <person name="Steindorff A."/>
            <person name="Ohm R.A."/>
            <person name="Martin F."/>
            <person name="Silar P."/>
            <person name="Natvig D.O."/>
            <person name="Lalanne C."/>
            <person name="Gautier V."/>
            <person name="Ament-Velasquez S.L."/>
            <person name="Kruys A."/>
            <person name="Hutchinson M.I."/>
            <person name="Powell A.J."/>
            <person name="Barry K."/>
            <person name="Miller A.N."/>
            <person name="Grigoriev I.V."/>
            <person name="Debuchy R."/>
            <person name="Gladieux P."/>
            <person name="Hiltunen Thoren M."/>
            <person name="Johannesson H."/>
        </authorList>
    </citation>
    <scope>NUCLEOTIDE SEQUENCE</scope>
    <source>
        <strain evidence="4">CBS 731.68</strain>
    </source>
</reference>
<evidence type="ECO:0000259" key="3">
    <source>
        <dbReference type="Pfam" id="PF09362"/>
    </source>
</evidence>
<reference evidence="4" key="2">
    <citation type="submission" date="2023-05" db="EMBL/GenBank/DDBJ databases">
        <authorList>
            <consortium name="Lawrence Berkeley National Laboratory"/>
            <person name="Steindorff A."/>
            <person name="Hensen N."/>
            <person name="Bonometti L."/>
            <person name="Westerberg I."/>
            <person name="Brannstrom I.O."/>
            <person name="Guillou S."/>
            <person name="Cros-Aarteil S."/>
            <person name="Calhoun S."/>
            <person name="Haridas S."/>
            <person name="Kuo A."/>
            <person name="Mondo S."/>
            <person name="Pangilinan J."/>
            <person name="Riley R."/>
            <person name="Labutti K."/>
            <person name="Andreopoulos B."/>
            <person name="Lipzen A."/>
            <person name="Chen C."/>
            <person name="Yanf M."/>
            <person name="Daum C."/>
            <person name="Ng V."/>
            <person name="Clum A."/>
            <person name="Ohm R."/>
            <person name="Martin F."/>
            <person name="Silar P."/>
            <person name="Natvig D."/>
            <person name="Lalanne C."/>
            <person name="Gautier V."/>
            <person name="Ament-Velasquez S.L."/>
            <person name="Kruys A."/>
            <person name="Hutchinson M.I."/>
            <person name="Powell A.J."/>
            <person name="Barry K."/>
            <person name="Miller A.N."/>
            <person name="Grigoriev I.V."/>
            <person name="Debuchy R."/>
            <person name="Gladieux P."/>
            <person name="Thoren M.H."/>
            <person name="Johannesson H."/>
        </authorList>
    </citation>
    <scope>NUCLEOTIDE SEQUENCE</scope>
    <source>
        <strain evidence="4">CBS 731.68</strain>
    </source>
</reference>
<dbReference type="PANTHER" id="PTHR43662">
    <property type="match status" value="1"/>
</dbReference>
<feature type="region of interest" description="Disordered" evidence="1">
    <location>
        <begin position="380"/>
        <end position="454"/>
    </location>
</feature>
<dbReference type="Pfam" id="PF09362">
    <property type="entry name" value="DUF1996"/>
    <property type="match status" value="1"/>
</dbReference>
<evidence type="ECO:0000256" key="1">
    <source>
        <dbReference type="SAM" id="MobiDB-lite"/>
    </source>
</evidence>
<evidence type="ECO:0000313" key="4">
    <source>
        <dbReference type="EMBL" id="KAK4127764.1"/>
    </source>
</evidence>
<keyword evidence="5" id="KW-1185">Reference proteome</keyword>
<dbReference type="AlphaFoldDB" id="A0AAN6Z836"/>
<evidence type="ECO:0000256" key="2">
    <source>
        <dbReference type="SAM" id="SignalP"/>
    </source>
</evidence>
<feature type="domain" description="DUF1996" evidence="3">
    <location>
        <begin position="34"/>
        <end position="292"/>
    </location>
</feature>
<keyword evidence="2" id="KW-0732">Signal</keyword>
<sequence>MRIDASLAILASLSGVAAFWRLECRGRLAIARLDPLISPGTASLHAHAIHGSSGFNAAATYEDLRNGDCTSCAVTQDMSAYWAPTLYFKHANGSYEEVQQIGGMLAYYMLNKDLKDINKQITAFPNNFRMIAGDSTRRNYSVTGGYSVFEADPPKSRWAEFQQVNQHDLAQRATGFNCLNYNVAAEGALMRHYLPDKAYLDAHCSEGVRFEIAFPSCWNGVDVSTPNHKSHVAYPDLVLNGNCPEGFDVKLPTLMYETIWATHAFNSVPGEFVISNGDTQGFGYHADFMSGWDSEFLQAAVNQCTNLTGRIQDCPLFDVISEDQQRQCKMAAPAILTSEKVTGIIGDSLPGGVVIQYGPEPATGGSNAHTVPVSVAVPTVSYTPGTTASEGNYLPGGVFKESPTSTSVSSSTSSSVSSLSSSAEAEVNALAEPSPSPTPTPIPSDPPVPEGYDLVRTDYVTNGNVVSKIVVIETVEYVVMTTEVVTVTATPEVNKVRRDVHLHHHRHHHGLH</sequence>
<proteinExistence type="predicted"/>
<name>A0AAN6Z836_9PEZI</name>
<comment type="caution">
    <text evidence="4">The sequence shown here is derived from an EMBL/GenBank/DDBJ whole genome shotgun (WGS) entry which is preliminary data.</text>
</comment>
<accession>A0AAN6Z836</accession>
<gene>
    <name evidence="4" type="ORF">N657DRAFT_653905</name>
</gene>
<feature type="chain" id="PRO_5042830211" description="DUF1996 domain-containing protein" evidence="2">
    <location>
        <begin position="19"/>
        <end position="512"/>
    </location>
</feature>
<feature type="compositionally biased region" description="Pro residues" evidence="1">
    <location>
        <begin position="434"/>
        <end position="449"/>
    </location>
</feature>